<evidence type="ECO:0000256" key="1">
    <source>
        <dbReference type="SAM" id="MobiDB-lite"/>
    </source>
</evidence>
<dbReference type="Gramene" id="A07p00170.2_BraZ1">
    <property type="protein sequence ID" value="A07p00170.2_BraZ1.CDS"/>
    <property type="gene ID" value="A07g00170.2_BraZ1"/>
</dbReference>
<keyword evidence="2" id="KW-0732">Signal</keyword>
<proteinExistence type="predicted"/>
<evidence type="ECO:0000313" key="3">
    <source>
        <dbReference type="EMBL" id="CAG7900373.1"/>
    </source>
</evidence>
<sequence length="116" mass="13036">MVLLLCTTIVSPFLKSSSMFVERKHQQQQQQTQTQLSEHKANDRNNKVNGSTTTEAEAALVVAKRPDSGDQEGSVIHLLANHFLVKFDKIDHYDVEISQNPSKEIAQMIKTKSRGD</sequence>
<organism evidence="3 4">
    <name type="scientific">Brassica campestris</name>
    <name type="common">Field mustard</name>
    <dbReference type="NCBI Taxonomy" id="3711"/>
    <lineage>
        <taxon>Eukaryota</taxon>
        <taxon>Viridiplantae</taxon>
        <taxon>Streptophyta</taxon>
        <taxon>Embryophyta</taxon>
        <taxon>Tracheophyta</taxon>
        <taxon>Spermatophyta</taxon>
        <taxon>Magnoliopsida</taxon>
        <taxon>eudicotyledons</taxon>
        <taxon>Gunneridae</taxon>
        <taxon>Pentapetalae</taxon>
        <taxon>rosids</taxon>
        <taxon>malvids</taxon>
        <taxon>Brassicales</taxon>
        <taxon>Brassicaceae</taxon>
        <taxon>Brassiceae</taxon>
        <taxon>Brassica</taxon>
    </lineage>
</organism>
<gene>
    <name evidence="3" type="ORF">BRAPAZ1V2_A07P00170.2</name>
</gene>
<evidence type="ECO:0000256" key="2">
    <source>
        <dbReference type="SAM" id="SignalP"/>
    </source>
</evidence>
<dbReference type="EMBL" id="LS974623">
    <property type="protein sequence ID" value="CAG7900373.1"/>
    <property type="molecule type" value="Genomic_DNA"/>
</dbReference>
<reference evidence="3 4" key="1">
    <citation type="submission" date="2021-07" db="EMBL/GenBank/DDBJ databases">
        <authorList>
            <consortium name="Genoscope - CEA"/>
            <person name="William W."/>
        </authorList>
    </citation>
    <scope>NUCLEOTIDE SEQUENCE [LARGE SCALE GENOMIC DNA]</scope>
</reference>
<protein>
    <submittedName>
        <fullName evidence="3">Uncharacterized protein</fullName>
    </submittedName>
</protein>
<feature type="region of interest" description="Disordered" evidence="1">
    <location>
        <begin position="21"/>
        <end position="53"/>
    </location>
</feature>
<name>A0A8D9HIY2_BRACM</name>
<feature type="signal peptide" evidence="2">
    <location>
        <begin position="1"/>
        <end position="18"/>
    </location>
</feature>
<dbReference type="Proteomes" id="UP000694005">
    <property type="component" value="Chromosome A07"/>
</dbReference>
<evidence type="ECO:0000313" key="4">
    <source>
        <dbReference type="Proteomes" id="UP000694005"/>
    </source>
</evidence>
<feature type="chain" id="PRO_5034090629" evidence="2">
    <location>
        <begin position="19"/>
        <end position="116"/>
    </location>
</feature>
<feature type="compositionally biased region" description="Basic and acidic residues" evidence="1">
    <location>
        <begin position="37"/>
        <end position="46"/>
    </location>
</feature>
<dbReference type="AlphaFoldDB" id="A0A8D9HIY2"/>
<accession>A0A8D9HIY2</accession>